<accession>A0A093V061</accession>
<dbReference type="InterPro" id="IPR052239">
    <property type="entry name" value="Ser/Thr-specific_kinases"/>
</dbReference>
<gene>
    <name evidence="13" type="ORF">GQ26_0211170</name>
</gene>
<dbReference type="CDD" id="cd13986">
    <property type="entry name" value="STKc_16"/>
    <property type="match status" value="1"/>
</dbReference>
<dbReference type="SMART" id="SM00220">
    <property type="entry name" value="S_TKc"/>
    <property type="match status" value="1"/>
</dbReference>
<evidence type="ECO:0000256" key="7">
    <source>
        <dbReference type="ARBA" id="ARBA00047899"/>
    </source>
</evidence>
<feature type="domain" description="Protein kinase" evidence="11">
    <location>
        <begin position="32"/>
        <end position="414"/>
    </location>
</feature>
<keyword evidence="2" id="KW-0723">Serine/threonine-protein kinase</keyword>
<proteinExistence type="predicted"/>
<comment type="caution">
    <text evidence="13">The sequence shown here is derived from an EMBL/GenBank/DDBJ whole genome shotgun (WGS) entry which is preliminary data.</text>
</comment>
<dbReference type="GO" id="GO:0006624">
    <property type="term" value="P:vacuolar protein processing"/>
    <property type="evidence" value="ECO:0007669"/>
    <property type="project" value="TreeGrafter"/>
</dbReference>
<dbReference type="PANTHER" id="PTHR45998:SF2">
    <property type="entry name" value="SERINE_THREONINE-PROTEIN KINASE 16"/>
    <property type="match status" value="1"/>
</dbReference>
<feature type="domain" description="PPM-type phosphatase" evidence="12">
    <location>
        <begin position="531"/>
        <end position="859"/>
    </location>
</feature>
<evidence type="ECO:0000256" key="8">
    <source>
        <dbReference type="ARBA" id="ARBA00048679"/>
    </source>
</evidence>
<dbReference type="EC" id="2.7.11.1" evidence="1"/>
<evidence type="ECO:0000259" key="12">
    <source>
        <dbReference type="PROSITE" id="PS51746"/>
    </source>
</evidence>
<dbReference type="GO" id="GO:0005773">
    <property type="term" value="C:vacuole"/>
    <property type="evidence" value="ECO:0007669"/>
    <property type="project" value="GOC"/>
</dbReference>
<dbReference type="SUPFAM" id="SSF56112">
    <property type="entry name" value="Protein kinase-like (PK-like)"/>
    <property type="match status" value="1"/>
</dbReference>
<dbReference type="CDD" id="cd00143">
    <property type="entry name" value="PP2Cc"/>
    <property type="match status" value="1"/>
</dbReference>
<evidence type="ECO:0000256" key="10">
    <source>
        <dbReference type="SAM" id="MobiDB-lite"/>
    </source>
</evidence>
<dbReference type="PROSITE" id="PS00108">
    <property type="entry name" value="PROTEIN_KINASE_ST"/>
    <property type="match status" value="1"/>
</dbReference>
<evidence type="ECO:0000259" key="11">
    <source>
        <dbReference type="PROSITE" id="PS50011"/>
    </source>
</evidence>
<dbReference type="GO" id="GO:0005794">
    <property type="term" value="C:Golgi apparatus"/>
    <property type="evidence" value="ECO:0007669"/>
    <property type="project" value="TreeGrafter"/>
</dbReference>
<dbReference type="GO" id="GO:0005524">
    <property type="term" value="F:ATP binding"/>
    <property type="evidence" value="ECO:0007669"/>
    <property type="project" value="UniProtKB-UniRule"/>
</dbReference>
<dbReference type="Gene3D" id="3.60.40.10">
    <property type="entry name" value="PPM-type phosphatase domain"/>
    <property type="match status" value="1"/>
</dbReference>
<evidence type="ECO:0000256" key="2">
    <source>
        <dbReference type="ARBA" id="ARBA00022527"/>
    </source>
</evidence>
<dbReference type="FunFam" id="3.30.200.20:FF:000374">
    <property type="entry name" value="Serine/threonine protein kinase"/>
    <property type="match status" value="1"/>
</dbReference>
<comment type="catalytic activity">
    <reaction evidence="7">
        <text>L-threonyl-[protein] + ATP = O-phospho-L-threonyl-[protein] + ADP + H(+)</text>
        <dbReference type="Rhea" id="RHEA:46608"/>
        <dbReference type="Rhea" id="RHEA-COMP:11060"/>
        <dbReference type="Rhea" id="RHEA-COMP:11605"/>
        <dbReference type="ChEBI" id="CHEBI:15378"/>
        <dbReference type="ChEBI" id="CHEBI:30013"/>
        <dbReference type="ChEBI" id="CHEBI:30616"/>
        <dbReference type="ChEBI" id="CHEBI:61977"/>
        <dbReference type="ChEBI" id="CHEBI:456216"/>
        <dbReference type="EC" id="2.7.11.1"/>
    </reaction>
</comment>
<dbReference type="EMBL" id="JPOX01000021">
    <property type="protein sequence ID" value="KFX45922.1"/>
    <property type="molecule type" value="Genomic_DNA"/>
</dbReference>
<evidence type="ECO:0000256" key="6">
    <source>
        <dbReference type="ARBA" id="ARBA00022840"/>
    </source>
</evidence>
<dbReference type="InterPro" id="IPR001932">
    <property type="entry name" value="PPM-type_phosphatase-like_dom"/>
</dbReference>
<dbReference type="SMART" id="SM00331">
    <property type="entry name" value="PP2C_SIG"/>
    <property type="match status" value="1"/>
</dbReference>
<dbReference type="PROSITE" id="PS51746">
    <property type="entry name" value="PPM_2"/>
    <property type="match status" value="1"/>
</dbReference>
<dbReference type="PROSITE" id="PS00107">
    <property type="entry name" value="PROTEIN_KINASE_ATP"/>
    <property type="match status" value="1"/>
</dbReference>
<feature type="compositionally biased region" description="Low complexity" evidence="10">
    <location>
        <begin position="781"/>
        <end position="794"/>
    </location>
</feature>
<dbReference type="SUPFAM" id="SSF81606">
    <property type="entry name" value="PP2C-like"/>
    <property type="match status" value="1"/>
</dbReference>
<dbReference type="AlphaFoldDB" id="A0A093V061"/>
<dbReference type="Pfam" id="PF00069">
    <property type="entry name" value="Pkinase"/>
    <property type="match status" value="2"/>
</dbReference>
<dbReference type="Gene3D" id="3.40.50.1820">
    <property type="entry name" value="alpha/beta hydrolase"/>
    <property type="match status" value="1"/>
</dbReference>
<dbReference type="SUPFAM" id="SSF53474">
    <property type="entry name" value="alpha/beta-Hydrolases"/>
    <property type="match status" value="1"/>
</dbReference>
<dbReference type="InterPro" id="IPR036457">
    <property type="entry name" value="PPM-type-like_dom_sf"/>
</dbReference>
<dbReference type="InterPro" id="IPR029058">
    <property type="entry name" value="AB_hydrolase_fold"/>
</dbReference>
<dbReference type="PANTHER" id="PTHR45998">
    <property type="entry name" value="SERINE/THREONINE-PROTEIN KINASE 16"/>
    <property type="match status" value="1"/>
</dbReference>
<dbReference type="InterPro" id="IPR000719">
    <property type="entry name" value="Prot_kinase_dom"/>
</dbReference>
<evidence type="ECO:0000313" key="13">
    <source>
        <dbReference type="EMBL" id="KFX45922.1"/>
    </source>
</evidence>
<feature type="region of interest" description="Disordered" evidence="10">
    <location>
        <begin position="774"/>
        <end position="801"/>
    </location>
</feature>
<dbReference type="HOGENOM" id="CLU_275728_0_0_1"/>
<feature type="binding site" evidence="9">
    <location>
        <position position="61"/>
    </location>
    <ligand>
        <name>ATP</name>
        <dbReference type="ChEBI" id="CHEBI:30616"/>
    </ligand>
</feature>
<dbReference type="Pfam" id="PF13672">
    <property type="entry name" value="PP2C_2"/>
    <property type="match status" value="1"/>
</dbReference>
<sequence>MAQYFFDLLYTFTDCMCCFPSSPQLKINNRSFKLLRLLGEGGFSYVYLVQDKSTSELFALKKIRCPFGQESVSQALKEVEAYSLFTPNPYIIQSYDHCVVNESANKFRGGDDSSSKTVYILLPYYQRGNLQDAINANLVNHTSFPEKELMTLMLGVAKALKAMHQYRVKSGSASTRQARGVRIEGEEADEELSRKVGKPKRRNTHGMDEDVEQEPLMDDEVTRSQEGVGEGEFRPYAHRDIKPGNIMIDDDGRTPILMDLGSLAPSPIAITSRSLALAVQDTAAEHSTMPYRAPELFDVKTGSIIDTKVDIWSLGCTLYACLVGKSPFEARSEETGGSLSMCVLGGDWRFPDENASSAKGKAKSNTPAASGSSQSSGEGGISESVKDIVRKCLQVEPAERPDIDELIQLIQDAIKVIIVYTVVTGWKKERILHIRANSAIGAHFVATSEDVASYKVLGSAGRLHGAANPYHALRRTPRSLRLSRKFSSSTSSQSSPSSRISYRVAGSCSAKGRRFNPEKHTYNFEPTIHEAIGVSLDNIGEGRSRQKRPASGEDAFFASRVGAVDTGAIAFAVADGVGGWAEHKIDPADVSHGLCTYMAQHALTEEASQRKLRPKELLQKGYDSVVADESITAGGTTASVGVALTSGTVELANLGDSGSVLFRLGAVHQYSAPQTHAFNTPYQLNIIPRRMREQAHMFGGVYFEDSPRDAAVSTLSMQHGDVLVLATDGVFDNLNNQDILKIVTGRMLATGAWKESSKNAAICPSEELQALTQPGGLHRQTPSSPSSSPSSTSIPPTPHHKSHHTLQALLAASIVGEAKLASVDMRRDGPFAKEAQRYYPGHWYRGGKVDDICALVIVAIEDNIDPRVASELLYTGSSPAWTCVSDPRFCYFLYIPRNYYTLPATPQSLNLIVLIHGSGRNPYTLRREFSTFAETHSCALLAPLFPVGLIDPQDTANYKYITYKDVRYDQVLLSMIDEAAARFRRIDTSAFCLYGYSGGGQFVHRFAYLHPRRVRALACGAPGTQTFLNFSQRFPDGVQDWEEVFGAPLDIKAVMGIPSMFVAGDQDTDIFYAIARGRIREDQKDDEVAMAKFKDGRYGATNRLCENWVQVGVRSCVMVSVEGVKHEERPMLESVKGFFEMFVTAATTTSSEDRAKV</sequence>
<dbReference type="FunFam" id="1.10.510.10:FF:000550">
    <property type="entry name" value="Serine/threonine kinase 16"/>
    <property type="match status" value="1"/>
</dbReference>
<name>A0A093V061_TALMA</name>
<organism evidence="13">
    <name type="scientific">Talaromyces marneffei PM1</name>
    <dbReference type="NCBI Taxonomy" id="1077442"/>
    <lineage>
        <taxon>Eukaryota</taxon>
        <taxon>Fungi</taxon>
        <taxon>Dikarya</taxon>
        <taxon>Ascomycota</taxon>
        <taxon>Pezizomycotina</taxon>
        <taxon>Eurotiomycetes</taxon>
        <taxon>Eurotiomycetidae</taxon>
        <taxon>Eurotiales</taxon>
        <taxon>Trichocomaceae</taxon>
        <taxon>Talaromyces</taxon>
        <taxon>Talaromyces sect. Talaromyces</taxon>
    </lineage>
</organism>
<reference key="1">
    <citation type="journal article" date="2014" name="PLoS Genet.">
        <title>Signature Gene Expression Reveals Novel Clues to the Molecular Mechanisms of Dimorphic Transition in Penicillium marneffei.</title>
        <authorList>
            <person name="Yang E."/>
            <person name="Wang G."/>
            <person name="Cai J."/>
            <person name="Woo P.C."/>
            <person name="Lau S.K."/>
            <person name="Yuen K.-Y."/>
            <person name="Chow W.-N."/>
            <person name="Lin X."/>
        </authorList>
    </citation>
    <scope>NUCLEOTIDE SEQUENCE [LARGE SCALE GENOMIC DNA]</scope>
    <source>
        <strain>PM1</strain>
    </source>
</reference>
<feature type="region of interest" description="Disordered" evidence="10">
    <location>
        <begin position="355"/>
        <end position="382"/>
    </location>
</feature>
<protein>
    <recommendedName>
        <fullName evidence="1">non-specific serine/threonine protein kinase</fullName>
        <ecNumber evidence="1">2.7.11.1</ecNumber>
    </recommendedName>
</protein>
<dbReference type="PROSITE" id="PS50011">
    <property type="entry name" value="PROTEIN_KINASE_DOM"/>
    <property type="match status" value="1"/>
</dbReference>
<feature type="compositionally biased region" description="Acidic residues" evidence="10">
    <location>
        <begin position="209"/>
        <end position="219"/>
    </location>
</feature>
<feature type="region of interest" description="Disordered" evidence="10">
    <location>
        <begin position="171"/>
        <end position="236"/>
    </location>
</feature>
<dbReference type="InterPro" id="IPR008271">
    <property type="entry name" value="Ser/Thr_kinase_AS"/>
</dbReference>
<dbReference type="FunFam" id="1.10.510.10:FF:000728">
    <property type="entry name" value="Serine/threonine protein kinase, putative"/>
    <property type="match status" value="1"/>
</dbReference>
<evidence type="ECO:0000256" key="1">
    <source>
        <dbReference type="ARBA" id="ARBA00012513"/>
    </source>
</evidence>
<dbReference type="SMART" id="SM00332">
    <property type="entry name" value="PP2Cc"/>
    <property type="match status" value="1"/>
</dbReference>
<feature type="region of interest" description="Disordered" evidence="10">
    <location>
        <begin position="481"/>
        <end position="500"/>
    </location>
</feature>
<comment type="catalytic activity">
    <reaction evidence="8">
        <text>L-seryl-[protein] + ATP = O-phospho-L-seryl-[protein] + ADP + H(+)</text>
        <dbReference type="Rhea" id="RHEA:17989"/>
        <dbReference type="Rhea" id="RHEA-COMP:9863"/>
        <dbReference type="Rhea" id="RHEA-COMP:11604"/>
        <dbReference type="ChEBI" id="CHEBI:15378"/>
        <dbReference type="ChEBI" id="CHEBI:29999"/>
        <dbReference type="ChEBI" id="CHEBI:30616"/>
        <dbReference type="ChEBI" id="CHEBI:83421"/>
        <dbReference type="ChEBI" id="CHEBI:456216"/>
        <dbReference type="EC" id="2.7.11.1"/>
    </reaction>
</comment>
<evidence type="ECO:0000256" key="4">
    <source>
        <dbReference type="ARBA" id="ARBA00022741"/>
    </source>
</evidence>
<feature type="compositionally biased region" description="Low complexity" evidence="10">
    <location>
        <begin position="485"/>
        <end position="500"/>
    </location>
</feature>
<keyword evidence="5 13" id="KW-0418">Kinase</keyword>
<keyword evidence="4 9" id="KW-0547">Nucleotide-binding</keyword>
<evidence type="ECO:0000256" key="9">
    <source>
        <dbReference type="PROSITE-ProRule" id="PRU10141"/>
    </source>
</evidence>
<dbReference type="InterPro" id="IPR017441">
    <property type="entry name" value="Protein_kinase_ATP_BS"/>
</dbReference>
<keyword evidence="3" id="KW-0808">Transferase</keyword>
<dbReference type="GO" id="GO:0032889">
    <property type="term" value="P:regulation of vacuole fusion, non-autophagic"/>
    <property type="evidence" value="ECO:0007669"/>
    <property type="project" value="TreeGrafter"/>
</dbReference>
<feature type="compositionally biased region" description="Basic residues" evidence="10">
    <location>
        <begin position="195"/>
        <end position="204"/>
    </location>
</feature>
<dbReference type="Gene3D" id="1.10.510.10">
    <property type="entry name" value="Transferase(Phosphotransferase) domain 1"/>
    <property type="match status" value="2"/>
</dbReference>
<keyword evidence="6 9" id="KW-0067">ATP-binding</keyword>
<evidence type="ECO:0000256" key="5">
    <source>
        <dbReference type="ARBA" id="ARBA00022777"/>
    </source>
</evidence>
<evidence type="ECO:0000256" key="3">
    <source>
        <dbReference type="ARBA" id="ARBA00022679"/>
    </source>
</evidence>
<dbReference type="GO" id="GO:0004674">
    <property type="term" value="F:protein serine/threonine kinase activity"/>
    <property type="evidence" value="ECO:0007669"/>
    <property type="project" value="UniProtKB-KW"/>
</dbReference>
<dbReference type="InterPro" id="IPR011009">
    <property type="entry name" value="Kinase-like_dom_sf"/>
</dbReference>
<reference evidence="13" key="2">
    <citation type="journal article" date="2014" name="PLoS Genet.">
        <title>Signature gene expression reveals novel clues to the molecular mechanisms of dimorphic transition in Penicillium marneffei.</title>
        <authorList>
            <person name="Yang E."/>
            <person name="Wang G."/>
            <person name="Cai J."/>
            <person name="Woo P.C."/>
            <person name="Lau S.K."/>
            <person name="Yuen K.-Y."/>
            <person name="Chow W.-N."/>
            <person name="Lin X."/>
        </authorList>
    </citation>
    <scope>NUCLEOTIDE SEQUENCE</scope>
    <source>
        <strain evidence="13">PM1</strain>
    </source>
</reference>